<proteinExistence type="predicted"/>
<dbReference type="OrthoDB" id="9778875at2"/>
<feature type="transmembrane region" description="Helical" evidence="5">
    <location>
        <begin position="17"/>
        <end position="43"/>
    </location>
</feature>
<evidence type="ECO:0000256" key="1">
    <source>
        <dbReference type="ARBA" id="ARBA00004651"/>
    </source>
</evidence>
<dbReference type="GO" id="GO:0005886">
    <property type="term" value="C:plasma membrane"/>
    <property type="evidence" value="ECO:0007669"/>
    <property type="project" value="UniProtKB-SubCell"/>
</dbReference>
<feature type="transmembrane region" description="Helical" evidence="5">
    <location>
        <begin position="213"/>
        <end position="229"/>
    </location>
</feature>
<name>A0A4P7GKN4_9ACTN</name>
<feature type="transmembrane region" description="Helical" evidence="5">
    <location>
        <begin position="118"/>
        <end position="136"/>
    </location>
</feature>
<evidence type="ECO:0000259" key="6">
    <source>
        <dbReference type="PROSITE" id="PS50850"/>
    </source>
</evidence>
<feature type="transmembrane region" description="Helical" evidence="5">
    <location>
        <begin position="55"/>
        <end position="77"/>
    </location>
</feature>
<dbReference type="EMBL" id="CP038267">
    <property type="protein sequence ID" value="QBR92638.1"/>
    <property type="molecule type" value="Genomic_DNA"/>
</dbReference>
<feature type="transmembrane region" description="Helical" evidence="5">
    <location>
        <begin position="356"/>
        <end position="383"/>
    </location>
</feature>
<reference evidence="7 8" key="1">
    <citation type="submission" date="2019-03" db="EMBL/GenBank/DDBJ databases">
        <title>Three New Species of Nocardioides, Nocardioides euryhalodurans sp. nov., Nocardioides seonyuensis sp. nov. and Nocardioides eburneoflavus sp. nov., Iolated from Soil.</title>
        <authorList>
            <person name="Roh S.G."/>
            <person name="Lee C."/>
            <person name="Kim M.-K."/>
            <person name="Kim S.B."/>
        </authorList>
    </citation>
    <scope>NUCLEOTIDE SEQUENCE [LARGE SCALE GENOMIC DNA]</scope>
    <source>
        <strain evidence="7 8">MMS17-SY117</strain>
    </source>
</reference>
<dbReference type="Proteomes" id="UP000294894">
    <property type="component" value="Chromosome"/>
</dbReference>
<dbReference type="InterPro" id="IPR020846">
    <property type="entry name" value="MFS_dom"/>
</dbReference>
<dbReference type="InterPro" id="IPR036259">
    <property type="entry name" value="MFS_trans_sf"/>
</dbReference>
<evidence type="ECO:0000313" key="8">
    <source>
        <dbReference type="Proteomes" id="UP000294894"/>
    </source>
</evidence>
<dbReference type="PANTHER" id="PTHR23501">
    <property type="entry name" value="MAJOR FACILITATOR SUPERFAMILY"/>
    <property type="match status" value="1"/>
</dbReference>
<accession>A0A4P7GKN4</accession>
<evidence type="ECO:0000313" key="7">
    <source>
        <dbReference type="EMBL" id="QBR92638.1"/>
    </source>
</evidence>
<dbReference type="InterPro" id="IPR011701">
    <property type="entry name" value="MFS"/>
</dbReference>
<feature type="transmembrane region" description="Helical" evidence="5">
    <location>
        <begin position="174"/>
        <end position="193"/>
    </location>
</feature>
<gene>
    <name evidence="7" type="ORF">EXE57_10385</name>
</gene>
<dbReference type="KEGG" id="noy:EXE57_10385"/>
<dbReference type="Gene3D" id="1.20.1250.20">
    <property type="entry name" value="MFS general substrate transporter like domains"/>
    <property type="match status" value="1"/>
</dbReference>
<dbReference type="AlphaFoldDB" id="A0A4P7GKN4"/>
<dbReference type="RefSeq" id="WP_135077255.1">
    <property type="nucleotide sequence ID" value="NZ_CP038267.1"/>
</dbReference>
<feature type="transmembrane region" description="Helical" evidence="5">
    <location>
        <begin position="264"/>
        <end position="287"/>
    </location>
</feature>
<feature type="transmembrane region" description="Helical" evidence="5">
    <location>
        <begin position="235"/>
        <end position="252"/>
    </location>
</feature>
<dbReference type="PROSITE" id="PS50850">
    <property type="entry name" value="MFS"/>
    <property type="match status" value="1"/>
</dbReference>
<sequence>MTATPTSGPRERLLSPAYAATTIGVFALIAFNAFETLAVTTVMPTISQELDGRDLYALAFAAPLASSVVGMVAAGLWSDRRGPAGALLVSLVLFTLGVLTCGLAPAMEVLVAGRVVQGLGTGALIVSLYVVVGVVYPSVLQPAVFASFAAAWVLPSLFGPGIAAFVAAALGWRWVFLGIVGLVLLAAALIAPVLPSLRRPADEDRAPAARSQLLWAAVAAVAVLGVELLGSRSSVLLAGVALLVVLVSVRPLTPRGTLRAGRGLPAVIGTRGMMSAAFFCGQAYIVLVLQERWGLTAGHAGIALTVVGIVWASASQLQARLRERVSHEAAMQVGTLTLLGASVMLWLVVWGDAPSLLAGAAFVAAGAGMGFGFSRTGVAMLAASTDTDRGFNSSALTIADSLGAALALSLCGIGFTVAEQADGDPFLAVFGVAVACAAGSVVTAFRTPALTPA</sequence>
<keyword evidence="2 5" id="KW-0812">Transmembrane</keyword>
<dbReference type="PANTHER" id="PTHR23501:SF154">
    <property type="entry name" value="MULTIDRUG-EFFLUX TRANSPORTER RV1634-RELATED"/>
    <property type="match status" value="1"/>
</dbReference>
<protein>
    <submittedName>
        <fullName evidence="7">MFS transporter</fullName>
    </submittedName>
</protein>
<dbReference type="GO" id="GO:0022857">
    <property type="term" value="F:transmembrane transporter activity"/>
    <property type="evidence" value="ECO:0007669"/>
    <property type="project" value="InterPro"/>
</dbReference>
<evidence type="ECO:0000256" key="5">
    <source>
        <dbReference type="SAM" id="Phobius"/>
    </source>
</evidence>
<organism evidence="7 8">
    <name type="scientific">Nocardioides euryhalodurans</name>
    <dbReference type="NCBI Taxonomy" id="2518370"/>
    <lineage>
        <taxon>Bacteria</taxon>
        <taxon>Bacillati</taxon>
        <taxon>Actinomycetota</taxon>
        <taxon>Actinomycetes</taxon>
        <taxon>Propionibacteriales</taxon>
        <taxon>Nocardioidaceae</taxon>
        <taxon>Nocardioides</taxon>
    </lineage>
</organism>
<keyword evidence="3 5" id="KW-1133">Transmembrane helix</keyword>
<keyword evidence="8" id="KW-1185">Reference proteome</keyword>
<keyword evidence="4 5" id="KW-0472">Membrane</keyword>
<dbReference type="Gene3D" id="1.20.1720.10">
    <property type="entry name" value="Multidrug resistance protein D"/>
    <property type="match status" value="1"/>
</dbReference>
<comment type="subcellular location">
    <subcellularLocation>
        <location evidence="1">Cell membrane</location>
        <topology evidence="1">Multi-pass membrane protein</topology>
    </subcellularLocation>
</comment>
<evidence type="ECO:0000256" key="2">
    <source>
        <dbReference type="ARBA" id="ARBA00022692"/>
    </source>
</evidence>
<feature type="transmembrane region" description="Helical" evidence="5">
    <location>
        <begin position="84"/>
        <end position="106"/>
    </location>
</feature>
<evidence type="ECO:0000256" key="3">
    <source>
        <dbReference type="ARBA" id="ARBA00022989"/>
    </source>
</evidence>
<feature type="domain" description="Major facilitator superfamily (MFS) profile" evidence="6">
    <location>
        <begin position="21"/>
        <end position="451"/>
    </location>
</feature>
<dbReference type="Pfam" id="PF07690">
    <property type="entry name" value="MFS_1"/>
    <property type="match status" value="1"/>
</dbReference>
<feature type="transmembrane region" description="Helical" evidence="5">
    <location>
        <begin position="293"/>
        <end position="312"/>
    </location>
</feature>
<feature type="transmembrane region" description="Helical" evidence="5">
    <location>
        <begin position="395"/>
        <end position="415"/>
    </location>
</feature>
<evidence type="ECO:0000256" key="4">
    <source>
        <dbReference type="ARBA" id="ARBA00023136"/>
    </source>
</evidence>
<feature type="transmembrane region" description="Helical" evidence="5">
    <location>
        <begin position="143"/>
        <end position="168"/>
    </location>
</feature>
<dbReference type="SUPFAM" id="SSF103473">
    <property type="entry name" value="MFS general substrate transporter"/>
    <property type="match status" value="1"/>
</dbReference>
<feature type="transmembrane region" description="Helical" evidence="5">
    <location>
        <begin position="333"/>
        <end position="350"/>
    </location>
</feature>
<feature type="transmembrane region" description="Helical" evidence="5">
    <location>
        <begin position="427"/>
        <end position="445"/>
    </location>
</feature>